<dbReference type="EMBL" id="JAICBX010000001">
    <property type="protein sequence ID" value="MBW8637102.1"/>
    <property type="molecule type" value="Genomic_DNA"/>
</dbReference>
<dbReference type="InterPro" id="IPR000551">
    <property type="entry name" value="MerR-type_HTH_dom"/>
</dbReference>
<evidence type="ECO:0000313" key="5">
    <source>
        <dbReference type="EMBL" id="MBW8637102.1"/>
    </source>
</evidence>
<evidence type="ECO:0000256" key="1">
    <source>
        <dbReference type="ARBA" id="ARBA00023015"/>
    </source>
</evidence>
<dbReference type="InterPro" id="IPR047057">
    <property type="entry name" value="MerR_fam"/>
</dbReference>
<protein>
    <submittedName>
        <fullName evidence="5">Helix-turn-helix domain-containing protein</fullName>
    </submittedName>
</protein>
<dbReference type="Proteomes" id="UP001196509">
    <property type="component" value="Unassembled WGS sequence"/>
</dbReference>
<name>A0AAE3D0K2_9HYPH</name>
<accession>A0AAE3D0K2</accession>
<proteinExistence type="predicted"/>
<dbReference type="SMART" id="SM00422">
    <property type="entry name" value="HTH_MERR"/>
    <property type="match status" value="1"/>
</dbReference>
<dbReference type="Pfam" id="PF09278">
    <property type="entry name" value="MerR-DNA-bind"/>
    <property type="match status" value="1"/>
</dbReference>
<organism evidence="5 6">
    <name type="scientific">Flavimaribacter sediminis</name>
    <dbReference type="NCBI Taxonomy" id="2865987"/>
    <lineage>
        <taxon>Bacteria</taxon>
        <taxon>Pseudomonadati</taxon>
        <taxon>Pseudomonadota</taxon>
        <taxon>Alphaproteobacteria</taxon>
        <taxon>Hyphomicrobiales</taxon>
        <taxon>Rhizobiaceae</taxon>
        <taxon>Flavimaribacter</taxon>
    </lineage>
</organism>
<dbReference type="PANTHER" id="PTHR30204">
    <property type="entry name" value="REDOX-CYCLING DRUG-SENSING TRANSCRIPTIONAL ACTIVATOR SOXR"/>
    <property type="match status" value="1"/>
</dbReference>
<dbReference type="PANTHER" id="PTHR30204:SF92">
    <property type="entry name" value="HTH-TYPE TRANSCRIPTIONAL REGULATOR ZNTR"/>
    <property type="match status" value="1"/>
</dbReference>
<dbReference type="InterPro" id="IPR015358">
    <property type="entry name" value="Tscrpt_reg_MerR_DNA-bd"/>
</dbReference>
<evidence type="ECO:0000259" key="4">
    <source>
        <dbReference type="PROSITE" id="PS50937"/>
    </source>
</evidence>
<comment type="caution">
    <text evidence="5">The sequence shown here is derived from an EMBL/GenBank/DDBJ whole genome shotgun (WGS) entry which is preliminary data.</text>
</comment>
<keyword evidence="6" id="KW-1185">Reference proteome</keyword>
<evidence type="ECO:0000313" key="6">
    <source>
        <dbReference type="Proteomes" id="UP001196509"/>
    </source>
</evidence>
<dbReference type="PROSITE" id="PS50937">
    <property type="entry name" value="HTH_MERR_2"/>
    <property type="match status" value="1"/>
</dbReference>
<gene>
    <name evidence="5" type="ORF">K1W69_07865</name>
</gene>
<keyword evidence="2" id="KW-0238">DNA-binding</keyword>
<evidence type="ECO:0000256" key="3">
    <source>
        <dbReference type="ARBA" id="ARBA00023163"/>
    </source>
</evidence>
<dbReference type="Pfam" id="PF00376">
    <property type="entry name" value="MerR"/>
    <property type="match status" value="1"/>
</dbReference>
<dbReference type="Gene3D" id="1.10.1660.10">
    <property type="match status" value="1"/>
</dbReference>
<keyword evidence="3" id="KW-0804">Transcription</keyword>
<dbReference type="AlphaFoldDB" id="A0AAE3D0K2"/>
<dbReference type="SUPFAM" id="SSF46955">
    <property type="entry name" value="Putative DNA-binding domain"/>
    <property type="match status" value="1"/>
</dbReference>
<dbReference type="InterPro" id="IPR009061">
    <property type="entry name" value="DNA-bd_dom_put_sf"/>
</dbReference>
<reference evidence="5" key="1">
    <citation type="submission" date="2021-08" db="EMBL/GenBank/DDBJ databases">
        <title>Hoeflea bacterium WL0058 sp. nov., isolated from the sediment.</title>
        <authorList>
            <person name="Wang L."/>
            <person name="Zhang D."/>
        </authorList>
    </citation>
    <scope>NUCLEOTIDE SEQUENCE</scope>
    <source>
        <strain evidence="5">WL0058</strain>
    </source>
</reference>
<sequence length="137" mass="15530">MFSIGELSRRSGVKIPTIRYYEQMRLLDAPERTIGNQRRYTQRGLERLSFIRHARELGLSIDDISELVSLCEDPKRSCADAHGIAARHLSNVRARIAKLKKLEQELIRIAGLSDTGRVGECCVIQTLADHTLCETDH</sequence>
<dbReference type="GO" id="GO:0003677">
    <property type="term" value="F:DNA binding"/>
    <property type="evidence" value="ECO:0007669"/>
    <property type="project" value="UniProtKB-KW"/>
</dbReference>
<evidence type="ECO:0000256" key="2">
    <source>
        <dbReference type="ARBA" id="ARBA00023125"/>
    </source>
</evidence>
<feature type="domain" description="HTH merR-type" evidence="4">
    <location>
        <begin position="1"/>
        <end position="70"/>
    </location>
</feature>
<dbReference type="GO" id="GO:0003700">
    <property type="term" value="F:DNA-binding transcription factor activity"/>
    <property type="evidence" value="ECO:0007669"/>
    <property type="project" value="InterPro"/>
</dbReference>
<dbReference type="RefSeq" id="WP_220227890.1">
    <property type="nucleotide sequence ID" value="NZ_JAICBX010000001.1"/>
</dbReference>
<keyword evidence="1" id="KW-0805">Transcription regulation</keyword>
<dbReference type="CDD" id="cd04785">
    <property type="entry name" value="HTH_CadR-PbrR-like"/>
    <property type="match status" value="1"/>
</dbReference>
<dbReference type="PRINTS" id="PR00040">
    <property type="entry name" value="HTHMERR"/>
</dbReference>